<evidence type="ECO:0000256" key="13">
    <source>
        <dbReference type="ARBA" id="ARBA00034808"/>
    </source>
</evidence>
<dbReference type="InterPro" id="IPR013986">
    <property type="entry name" value="DExx_box_DNA_helicase_dom_sf"/>
</dbReference>
<evidence type="ECO:0000256" key="14">
    <source>
        <dbReference type="ARBA" id="ARBA00048988"/>
    </source>
</evidence>
<dbReference type="Gene3D" id="1.10.486.10">
    <property type="entry name" value="PCRA, domain 4"/>
    <property type="match status" value="1"/>
</dbReference>
<keyword evidence="7" id="KW-0269">Exonuclease</keyword>
<keyword evidence="11" id="KW-0413">Isomerase</keyword>
<dbReference type="InterPro" id="IPR014017">
    <property type="entry name" value="DNA_helicase_UvrD-like_C"/>
</dbReference>
<dbReference type="EC" id="5.6.2.4" evidence="13"/>
<feature type="domain" description="UvrD-like helicase ATP-binding" evidence="16">
    <location>
        <begin position="18"/>
        <end position="314"/>
    </location>
</feature>
<dbReference type="Gene3D" id="3.90.320.10">
    <property type="match status" value="1"/>
</dbReference>
<accession>A0A6J7F081</accession>
<evidence type="ECO:0000256" key="12">
    <source>
        <dbReference type="ARBA" id="ARBA00034617"/>
    </source>
</evidence>
<keyword evidence="9" id="KW-0238">DNA-binding</keyword>
<gene>
    <name evidence="18" type="ORF">UFOPK3516_00197</name>
</gene>
<keyword evidence="10" id="KW-0234">DNA repair</keyword>
<reference evidence="18" key="1">
    <citation type="submission" date="2020-05" db="EMBL/GenBank/DDBJ databases">
        <authorList>
            <person name="Chiriac C."/>
            <person name="Salcher M."/>
            <person name="Ghai R."/>
            <person name="Kavagutti S V."/>
        </authorList>
    </citation>
    <scope>NUCLEOTIDE SEQUENCE</scope>
</reference>
<evidence type="ECO:0000256" key="6">
    <source>
        <dbReference type="ARBA" id="ARBA00022806"/>
    </source>
</evidence>
<dbReference type="SMART" id="SM00382">
    <property type="entry name" value="AAA"/>
    <property type="match status" value="1"/>
</dbReference>
<evidence type="ECO:0000256" key="3">
    <source>
        <dbReference type="ARBA" id="ARBA00022741"/>
    </source>
</evidence>
<dbReference type="EMBL" id="CAFBMB010000007">
    <property type="protein sequence ID" value="CAB4889067.1"/>
    <property type="molecule type" value="Genomic_DNA"/>
</dbReference>
<dbReference type="InterPro" id="IPR000212">
    <property type="entry name" value="DNA_helicase_UvrD/REP"/>
</dbReference>
<evidence type="ECO:0000313" key="18">
    <source>
        <dbReference type="EMBL" id="CAB4889067.1"/>
    </source>
</evidence>
<dbReference type="GO" id="GO:0003677">
    <property type="term" value="F:DNA binding"/>
    <property type="evidence" value="ECO:0007669"/>
    <property type="project" value="UniProtKB-KW"/>
</dbReference>
<dbReference type="GO" id="GO:0043138">
    <property type="term" value="F:3'-5' DNA helicase activity"/>
    <property type="evidence" value="ECO:0007669"/>
    <property type="project" value="UniProtKB-EC"/>
</dbReference>
<name>A0A6J7F081_9ZZZZ</name>
<feature type="region of interest" description="Disordered" evidence="15">
    <location>
        <begin position="708"/>
        <end position="735"/>
    </location>
</feature>
<dbReference type="GO" id="GO:0004527">
    <property type="term" value="F:exonuclease activity"/>
    <property type="evidence" value="ECO:0007669"/>
    <property type="project" value="UniProtKB-KW"/>
</dbReference>
<dbReference type="GO" id="GO:0005524">
    <property type="term" value="F:ATP binding"/>
    <property type="evidence" value="ECO:0007669"/>
    <property type="project" value="UniProtKB-KW"/>
</dbReference>
<dbReference type="PROSITE" id="PS51198">
    <property type="entry name" value="UVRD_HELICASE_ATP_BIND"/>
    <property type="match status" value="1"/>
</dbReference>
<dbReference type="Pfam" id="PF13361">
    <property type="entry name" value="UvrD_C"/>
    <property type="match status" value="1"/>
</dbReference>
<organism evidence="18">
    <name type="scientific">freshwater metagenome</name>
    <dbReference type="NCBI Taxonomy" id="449393"/>
    <lineage>
        <taxon>unclassified sequences</taxon>
        <taxon>metagenomes</taxon>
        <taxon>ecological metagenomes</taxon>
    </lineage>
</organism>
<evidence type="ECO:0000256" key="2">
    <source>
        <dbReference type="ARBA" id="ARBA00022722"/>
    </source>
</evidence>
<dbReference type="InterPro" id="IPR011604">
    <property type="entry name" value="PDDEXK-like_dom_sf"/>
</dbReference>
<keyword evidence="2" id="KW-0540">Nuclease</keyword>
<evidence type="ECO:0000256" key="5">
    <source>
        <dbReference type="ARBA" id="ARBA00022801"/>
    </source>
</evidence>
<evidence type="ECO:0000256" key="4">
    <source>
        <dbReference type="ARBA" id="ARBA00022763"/>
    </source>
</evidence>
<evidence type="ECO:0000256" key="15">
    <source>
        <dbReference type="SAM" id="MobiDB-lite"/>
    </source>
</evidence>
<feature type="domain" description="UvrD-like helicase C-terminal" evidence="17">
    <location>
        <begin position="318"/>
        <end position="617"/>
    </location>
</feature>
<dbReference type="PROSITE" id="PS51217">
    <property type="entry name" value="UVRD_HELICASE_CTER"/>
    <property type="match status" value="1"/>
</dbReference>
<evidence type="ECO:0000259" key="16">
    <source>
        <dbReference type="PROSITE" id="PS51198"/>
    </source>
</evidence>
<dbReference type="InterPro" id="IPR003593">
    <property type="entry name" value="AAA+_ATPase"/>
</dbReference>
<comment type="similarity">
    <text evidence="1">Belongs to the helicase family. UvrD subfamily.</text>
</comment>
<keyword evidence="4" id="KW-0227">DNA damage</keyword>
<dbReference type="GO" id="GO:0033202">
    <property type="term" value="C:DNA helicase complex"/>
    <property type="evidence" value="ECO:0007669"/>
    <property type="project" value="TreeGrafter"/>
</dbReference>
<dbReference type="Pfam" id="PF12705">
    <property type="entry name" value="PDDEXK_1"/>
    <property type="match status" value="1"/>
</dbReference>
<protein>
    <recommendedName>
        <fullName evidence="13">DNA 3'-5' helicase</fullName>
        <ecNumber evidence="13">5.6.2.4</ecNumber>
    </recommendedName>
</protein>
<proteinExistence type="inferred from homology"/>
<evidence type="ECO:0000256" key="11">
    <source>
        <dbReference type="ARBA" id="ARBA00023235"/>
    </source>
</evidence>
<dbReference type="InterPro" id="IPR011335">
    <property type="entry name" value="Restrct_endonuc-II-like"/>
</dbReference>
<dbReference type="Gene3D" id="3.40.50.300">
    <property type="entry name" value="P-loop containing nucleotide triphosphate hydrolases"/>
    <property type="match status" value="2"/>
</dbReference>
<evidence type="ECO:0000256" key="8">
    <source>
        <dbReference type="ARBA" id="ARBA00022840"/>
    </source>
</evidence>
<dbReference type="AlphaFoldDB" id="A0A6J7F081"/>
<dbReference type="InterPro" id="IPR027417">
    <property type="entry name" value="P-loop_NTPase"/>
</dbReference>
<dbReference type="SUPFAM" id="SSF52540">
    <property type="entry name" value="P-loop containing nucleoside triphosphate hydrolases"/>
    <property type="match status" value="1"/>
</dbReference>
<evidence type="ECO:0000256" key="1">
    <source>
        <dbReference type="ARBA" id="ARBA00009922"/>
    </source>
</evidence>
<evidence type="ECO:0000259" key="17">
    <source>
        <dbReference type="PROSITE" id="PS51217"/>
    </source>
</evidence>
<dbReference type="PANTHER" id="PTHR11070">
    <property type="entry name" value="UVRD / RECB / PCRA DNA HELICASE FAMILY MEMBER"/>
    <property type="match status" value="1"/>
</dbReference>
<dbReference type="Gene3D" id="1.10.10.160">
    <property type="match status" value="1"/>
</dbReference>
<comment type="catalytic activity">
    <reaction evidence="14">
        <text>ATP + H2O = ADP + phosphate + H(+)</text>
        <dbReference type="Rhea" id="RHEA:13065"/>
        <dbReference type="ChEBI" id="CHEBI:15377"/>
        <dbReference type="ChEBI" id="CHEBI:15378"/>
        <dbReference type="ChEBI" id="CHEBI:30616"/>
        <dbReference type="ChEBI" id="CHEBI:43474"/>
        <dbReference type="ChEBI" id="CHEBI:456216"/>
        <dbReference type="EC" id="5.6.2.4"/>
    </reaction>
</comment>
<keyword evidence="3" id="KW-0547">Nucleotide-binding</keyword>
<comment type="catalytic activity">
    <reaction evidence="12">
        <text>Couples ATP hydrolysis with the unwinding of duplex DNA by translocating in the 3'-5' direction.</text>
        <dbReference type="EC" id="5.6.2.4"/>
    </reaction>
</comment>
<dbReference type="GO" id="GO:0000725">
    <property type="term" value="P:recombinational repair"/>
    <property type="evidence" value="ECO:0007669"/>
    <property type="project" value="TreeGrafter"/>
</dbReference>
<evidence type="ECO:0000256" key="9">
    <source>
        <dbReference type="ARBA" id="ARBA00023125"/>
    </source>
</evidence>
<dbReference type="SUPFAM" id="SSF52980">
    <property type="entry name" value="Restriction endonuclease-like"/>
    <property type="match status" value="1"/>
</dbReference>
<keyword evidence="8" id="KW-0067">ATP-binding</keyword>
<dbReference type="PANTHER" id="PTHR11070:SF59">
    <property type="entry name" value="DNA 3'-5' HELICASE"/>
    <property type="match status" value="1"/>
</dbReference>
<dbReference type="InterPro" id="IPR038726">
    <property type="entry name" value="PDDEXK_AddAB-type"/>
</dbReference>
<evidence type="ECO:0000256" key="10">
    <source>
        <dbReference type="ARBA" id="ARBA00023204"/>
    </source>
</evidence>
<dbReference type="Pfam" id="PF00580">
    <property type="entry name" value="UvrD-helicase"/>
    <property type="match status" value="1"/>
</dbReference>
<dbReference type="GO" id="GO:0005829">
    <property type="term" value="C:cytosol"/>
    <property type="evidence" value="ECO:0007669"/>
    <property type="project" value="TreeGrafter"/>
</dbReference>
<sequence>MSGSSKLVPPRVAYERHELDASQRLVLARDPGESLVIVGAAGTGKTTCLVELVAQRVESAGLSTDQIVVLTPQRLAANRLREALAYRLRRATQGPLARTPMSLALECATEAALVRGDVTPRLLTGAEQDRIIAHLLDGEALENEATVGWPESLSAEVRASRVFRNELRDVIDRCIDQGLTADDLARLGAQHAVPEWQAAAAFWSGVLTDVLDSLRFGFGDAAEVMRQATVAVATGAALDSCRLIVVDDAQELTYGTVALLRACASRGITVIVAGNPDETATAFRGAVPHVLGRFGEVIGCSVETLYLSQVHRHGKKIREVVDAIDARIGAAELGTQRRTTVDAQVDDGQVIVIERSQRSSELSAVARVLRHAHVRDGVPWHRMAVVVRQGALVESVARQLAIHEVATRTLVSDNALRDQPLVRDFLAALAIGRPDHPLTIDEAERFLFSEITGMSSVDIRRLRLALRQHELLTGGQRTGPELIRDALLNPAEFDLIDAVPARSAARAARVLARVRDEQRAGATIEELLWSLWDASVLPRDLTAASEGSGLIAEEAHRKLDTVLALFASARRFVERESQRTAQDFIDDLLRTDVPEDTLAPSSSADAVVVCTPPTVIGAEYDVVAVVAVQEGVWPHLRLRGRLLHAGRLDDLIGLGAHPVASNDARREILHGELRMFSLACSRARRTLVVSATNSADVTSSPFLSLVRPPVSPSDAAATTSAIGERGDDEGDDYPLTLSAMTGRLRRELTQQFSGLPASSAPAPRDRAEEISGALARLAEAGVPGAHPDDWYGLKGFSDTRHLNDEHDRAQGTYVHVSPSRLEAWQRNQLGWFIDTTVGGDQTVATGLGTLVHKVFEDVGNQILTDLSAESLWSAVDQRWHELSFEAEWLNERERTRARAMIENLSSYLVGLQRRNIEVAGVECAFEFEVGVGRLVGRIDRVHVNPDGSATIVDLKTGKTAMSSDDIGENVQLACYQLALVRDEIRQPVVTADGQTRVPGMPVAEGAASGGAGILMVDPQVAKRGPGREVVEVLQEPIERGGARQANIEDDIASAADGMAGTSFKAVIFTREERGEYDSTYAKRIHTVQAVCE</sequence>
<evidence type="ECO:0000256" key="7">
    <source>
        <dbReference type="ARBA" id="ARBA00022839"/>
    </source>
</evidence>
<keyword evidence="5" id="KW-0378">Hydrolase</keyword>
<keyword evidence="6" id="KW-0347">Helicase</keyword>
<dbReference type="InterPro" id="IPR014016">
    <property type="entry name" value="UvrD-like_ATP-bd"/>
</dbReference>